<feature type="repeat" description="ANK" evidence="2">
    <location>
        <begin position="977"/>
        <end position="1009"/>
    </location>
</feature>
<dbReference type="InterPro" id="IPR002110">
    <property type="entry name" value="Ankyrin_rpt"/>
</dbReference>
<dbReference type="PRINTS" id="PR01415">
    <property type="entry name" value="ANKYRIN"/>
</dbReference>
<protein>
    <recommendedName>
        <fullName evidence="9">Nucleoside phosphorylase domain-containing protein</fullName>
    </recommendedName>
</protein>
<gene>
    <name evidence="7" type="ORF">CLO192961_LOCUS261189</name>
</gene>
<dbReference type="PROSITE" id="PS50088">
    <property type="entry name" value="ANK_REPEAT"/>
    <property type="match status" value="6"/>
</dbReference>
<evidence type="ECO:0000256" key="2">
    <source>
        <dbReference type="PROSITE-ProRule" id="PRU00023"/>
    </source>
</evidence>
<evidence type="ECO:0000256" key="1">
    <source>
        <dbReference type="ARBA" id="ARBA00022737"/>
    </source>
</evidence>
<feature type="repeat" description="ANK" evidence="2">
    <location>
        <begin position="907"/>
        <end position="939"/>
    </location>
</feature>
<dbReference type="PANTHER" id="PTHR46082:SF11">
    <property type="entry name" value="AAA+ ATPASE DOMAIN-CONTAINING PROTEIN-RELATED"/>
    <property type="match status" value="1"/>
</dbReference>
<dbReference type="InterPro" id="IPR036770">
    <property type="entry name" value="Ankyrin_rpt-contain_sf"/>
</dbReference>
<feature type="compositionally biased region" description="Basic residues" evidence="3">
    <location>
        <begin position="1"/>
        <end position="10"/>
    </location>
</feature>
<dbReference type="InterPro" id="IPR027417">
    <property type="entry name" value="P-loop_NTPase"/>
</dbReference>
<keyword evidence="8" id="KW-1185">Reference proteome</keyword>
<feature type="repeat" description="ANK" evidence="2">
    <location>
        <begin position="942"/>
        <end position="974"/>
    </location>
</feature>
<dbReference type="Proteomes" id="UP000766486">
    <property type="component" value="Unassembled WGS sequence"/>
</dbReference>
<dbReference type="Gene3D" id="3.40.50.300">
    <property type="entry name" value="P-loop containing nucleotide triphosphate hydrolases"/>
    <property type="match status" value="1"/>
</dbReference>
<dbReference type="Pfam" id="PF12796">
    <property type="entry name" value="Ank_2"/>
    <property type="match status" value="3"/>
</dbReference>
<dbReference type="InterPro" id="IPR000845">
    <property type="entry name" value="Nucleoside_phosphorylase_d"/>
</dbReference>
<organism evidence="7 8">
    <name type="scientific">Bionectria ochroleuca</name>
    <name type="common">Gliocladium roseum</name>
    <dbReference type="NCBI Taxonomy" id="29856"/>
    <lineage>
        <taxon>Eukaryota</taxon>
        <taxon>Fungi</taxon>
        <taxon>Dikarya</taxon>
        <taxon>Ascomycota</taxon>
        <taxon>Pezizomycotina</taxon>
        <taxon>Sordariomycetes</taxon>
        <taxon>Hypocreomycetidae</taxon>
        <taxon>Hypocreales</taxon>
        <taxon>Bionectriaceae</taxon>
        <taxon>Clonostachys</taxon>
    </lineage>
</organism>
<feature type="domain" description="GPI inositol-deacylase winged helix" evidence="5">
    <location>
        <begin position="660"/>
        <end position="740"/>
    </location>
</feature>
<feature type="domain" description="Nephrocystin 3-like N-terminal" evidence="6">
    <location>
        <begin position="378"/>
        <end position="543"/>
    </location>
</feature>
<dbReference type="PROSITE" id="PS50297">
    <property type="entry name" value="ANK_REP_REGION"/>
    <property type="match status" value="5"/>
</dbReference>
<keyword evidence="2" id="KW-0040">ANK repeat</keyword>
<dbReference type="Pfam" id="PF00023">
    <property type="entry name" value="Ank"/>
    <property type="match status" value="1"/>
</dbReference>
<dbReference type="PANTHER" id="PTHR46082">
    <property type="entry name" value="ATP/GTP-BINDING PROTEIN-RELATED"/>
    <property type="match status" value="1"/>
</dbReference>
<sequence>MSSHTLRAHPRRDGDDTAEPGAEDAGSKMSHNDYSVGWICALPKEQTAAKAMLDKFHDPLTKPKEDHNAYTLGSIGKHNIVIVCLPKGKIGTNSAAACAAQMARTFPAIKVGLMVGIGGGVPPTVKLGDVVVSTPVDQYPGVIQWDFGKAEKDGKFKRTGALNNPPSALLTALTQVESDHEMYGSQISQYLDELKEKFPKLAPKYTWSDSRKDPLQEEDTSNSGPEDIVVHYGLIASGNQVIKDANTRDEINEMLGGNVLCFEMEAAGLIEFPCLVIRGICDYADSGKNKDWQEYAAAVAAAFAKEFLGYIQLDDVEGELPMKDALDRIHADLVTTQGDVAYIRSEIENNDDRIILDWLTPMNYGQQQSDHFKRLQPGTGKWLIESKEFQYWLNTPKQTLFCPGIPGAGKTTLTSMMVNHISSKFISDKEIGIAYIYCSYRQQEEQETGKLLASVLRQLCHFVHPLPESLKNLYNIHGVKQTRPSEDELLEAFDSVMPGYSRVFLVIDALDECQTSNNRIVSFLDKLVELQTKYGINIFATSRYIPHITKYFESSVSLEIRGRKDDITRYINGQMDQLPSHIQANENLQEEIRTGIADAVDGMFLLAQIYVGFLNDKMTPNDVRASLAGFRDQKQTNGEDGQVQVLNRAYSQAMERINSQLEGFKNLAMKVLLWTTCAMRQLTTVELQHAIATKLKQSQFDLGDIPQVEDMVSVCAGLVTLDEDGLIVRPVHYTTQIFLQTTLESWYPTIESLPTGICISYLSFADMAVPCATYEEFEDRLRSNPLYDYAANYWGYHALKDQKSVTIVIEFLQNTSASEAASQVLLIDHKVSWYESKRDFGETLEGMHLAAYFGLDAILKELLVIGNDPDVMNIHSKTPLWFAAMNGKADTMKVLLAAGADVEGGSGVTTTLYEACRVGSLQTVKLLLAAGADIESTAGTWQSYTPLQVAADEGRLDVVEILLAAGADVNAPTFSIYSLTALQIAADRGHLEVIETLLASGADVNDLGSEQYGYTALQVAALRGHLEVVERLLAAGADVNAPRSTDHGYTALQGAAEGGNVEIVKRLIAEGADCNAPAAKLKNTALKEAARQGHLEIVHLLKEGGALE</sequence>
<evidence type="ECO:0000259" key="4">
    <source>
        <dbReference type="Pfam" id="PF01048"/>
    </source>
</evidence>
<evidence type="ECO:0000256" key="3">
    <source>
        <dbReference type="SAM" id="MobiDB-lite"/>
    </source>
</evidence>
<feature type="repeat" description="ANK" evidence="2">
    <location>
        <begin position="1012"/>
        <end position="1044"/>
    </location>
</feature>
<dbReference type="Pfam" id="PF01048">
    <property type="entry name" value="PNP_UDP_1"/>
    <property type="match status" value="1"/>
</dbReference>
<dbReference type="Gene3D" id="3.40.50.1580">
    <property type="entry name" value="Nucleoside phosphorylase domain"/>
    <property type="match status" value="1"/>
</dbReference>
<dbReference type="InterPro" id="IPR054471">
    <property type="entry name" value="GPIID_WHD"/>
</dbReference>
<evidence type="ECO:0000259" key="5">
    <source>
        <dbReference type="Pfam" id="PF22939"/>
    </source>
</evidence>
<evidence type="ECO:0000313" key="7">
    <source>
        <dbReference type="EMBL" id="VUC29558.1"/>
    </source>
</evidence>
<dbReference type="Pfam" id="PF24883">
    <property type="entry name" value="NPHP3_N"/>
    <property type="match status" value="1"/>
</dbReference>
<dbReference type="InterPro" id="IPR056884">
    <property type="entry name" value="NPHP3-like_N"/>
</dbReference>
<dbReference type="SUPFAM" id="SSF48403">
    <property type="entry name" value="Ankyrin repeat"/>
    <property type="match status" value="1"/>
</dbReference>
<dbReference type="EMBL" id="CABFNS010000801">
    <property type="protein sequence ID" value="VUC29558.1"/>
    <property type="molecule type" value="Genomic_DNA"/>
</dbReference>
<dbReference type="SMART" id="SM00248">
    <property type="entry name" value="ANK"/>
    <property type="match status" value="8"/>
</dbReference>
<accession>A0ABY6UH98</accession>
<dbReference type="SUPFAM" id="SSF52540">
    <property type="entry name" value="P-loop containing nucleoside triphosphate hydrolases"/>
    <property type="match status" value="1"/>
</dbReference>
<feature type="repeat" description="ANK" evidence="2">
    <location>
        <begin position="875"/>
        <end position="907"/>
    </location>
</feature>
<feature type="region of interest" description="Disordered" evidence="3">
    <location>
        <begin position="1"/>
        <end position="30"/>
    </location>
</feature>
<dbReference type="Gene3D" id="1.25.40.20">
    <property type="entry name" value="Ankyrin repeat-containing domain"/>
    <property type="match status" value="1"/>
</dbReference>
<dbReference type="InterPro" id="IPR035994">
    <property type="entry name" value="Nucleoside_phosphorylase_sf"/>
</dbReference>
<keyword evidence="1" id="KW-0677">Repeat</keyword>
<dbReference type="SUPFAM" id="SSF53167">
    <property type="entry name" value="Purine and uridine phosphorylases"/>
    <property type="match status" value="1"/>
</dbReference>
<feature type="domain" description="Nucleoside phosphorylase" evidence="4">
    <location>
        <begin position="37"/>
        <end position="307"/>
    </location>
</feature>
<comment type="caution">
    <text evidence="7">The sequence shown here is derived from an EMBL/GenBank/DDBJ whole genome shotgun (WGS) entry which is preliminary data.</text>
</comment>
<evidence type="ECO:0000313" key="8">
    <source>
        <dbReference type="Proteomes" id="UP000766486"/>
    </source>
</evidence>
<name>A0ABY6UH98_BIOOC</name>
<feature type="repeat" description="ANK" evidence="2">
    <location>
        <begin position="1047"/>
        <end position="1079"/>
    </location>
</feature>
<dbReference type="InterPro" id="IPR053137">
    <property type="entry name" value="NLR-like"/>
</dbReference>
<reference evidence="7 8" key="1">
    <citation type="submission" date="2019-06" db="EMBL/GenBank/DDBJ databases">
        <authorList>
            <person name="Broberg M."/>
        </authorList>
    </citation>
    <scope>NUCLEOTIDE SEQUENCE [LARGE SCALE GENOMIC DNA]</scope>
</reference>
<dbReference type="Pfam" id="PF22939">
    <property type="entry name" value="WHD_GPIID"/>
    <property type="match status" value="1"/>
</dbReference>
<evidence type="ECO:0008006" key="9">
    <source>
        <dbReference type="Google" id="ProtNLM"/>
    </source>
</evidence>
<proteinExistence type="predicted"/>
<evidence type="ECO:0000259" key="6">
    <source>
        <dbReference type="Pfam" id="PF24883"/>
    </source>
</evidence>